<organism evidence="1 2">
    <name type="scientific">Iris pallida</name>
    <name type="common">Sweet iris</name>
    <dbReference type="NCBI Taxonomy" id="29817"/>
    <lineage>
        <taxon>Eukaryota</taxon>
        <taxon>Viridiplantae</taxon>
        <taxon>Streptophyta</taxon>
        <taxon>Embryophyta</taxon>
        <taxon>Tracheophyta</taxon>
        <taxon>Spermatophyta</taxon>
        <taxon>Magnoliopsida</taxon>
        <taxon>Liliopsida</taxon>
        <taxon>Asparagales</taxon>
        <taxon>Iridaceae</taxon>
        <taxon>Iridoideae</taxon>
        <taxon>Irideae</taxon>
        <taxon>Iris</taxon>
    </lineage>
</organism>
<comment type="caution">
    <text evidence="1">The sequence shown here is derived from an EMBL/GenBank/DDBJ whole genome shotgun (WGS) entry which is preliminary data.</text>
</comment>
<sequence>MALRMRILALMERKCNLLFKQLLRVPRAPCKACWKTRCRT</sequence>
<protein>
    <submittedName>
        <fullName evidence="1">ATP synthase CF1 alpha subunit (Chloroplast)</fullName>
    </submittedName>
</protein>
<keyword evidence="2" id="KW-1185">Reference proteome</keyword>
<evidence type="ECO:0000313" key="2">
    <source>
        <dbReference type="Proteomes" id="UP001140949"/>
    </source>
</evidence>
<dbReference type="Proteomes" id="UP001140949">
    <property type="component" value="Unassembled WGS sequence"/>
</dbReference>
<evidence type="ECO:0000313" key="1">
    <source>
        <dbReference type="EMBL" id="KAJ6824530.1"/>
    </source>
</evidence>
<gene>
    <name evidence="1" type="ORF">M6B38_381990</name>
</gene>
<proteinExistence type="predicted"/>
<dbReference type="AlphaFoldDB" id="A0AAX6G790"/>
<reference evidence="1" key="1">
    <citation type="journal article" date="2023" name="GigaByte">
        <title>Genome assembly of the bearded iris, Iris pallida Lam.</title>
        <authorList>
            <person name="Bruccoleri R.E."/>
            <person name="Oakeley E.J."/>
            <person name="Faust A.M.E."/>
            <person name="Altorfer M."/>
            <person name="Dessus-Babus S."/>
            <person name="Burckhardt D."/>
            <person name="Oertli M."/>
            <person name="Naumann U."/>
            <person name="Petersen F."/>
            <person name="Wong J."/>
        </authorList>
    </citation>
    <scope>NUCLEOTIDE SEQUENCE</scope>
    <source>
        <strain evidence="1">GSM-AAB239-AS_SAM_17_03QT</strain>
    </source>
</reference>
<dbReference type="EMBL" id="JANAVB010021999">
    <property type="protein sequence ID" value="KAJ6824530.1"/>
    <property type="molecule type" value="Genomic_DNA"/>
</dbReference>
<name>A0AAX6G790_IRIPA</name>
<reference evidence="1" key="2">
    <citation type="submission" date="2023-04" db="EMBL/GenBank/DDBJ databases">
        <authorList>
            <person name="Bruccoleri R.E."/>
            <person name="Oakeley E.J."/>
            <person name="Faust A.-M."/>
            <person name="Dessus-Babus S."/>
            <person name="Altorfer M."/>
            <person name="Burckhardt D."/>
            <person name="Oertli M."/>
            <person name="Naumann U."/>
            <person name="Petersen F."/>
            <person name="Wong J."/>
        </authorList>
    </citation>
    <scope>NUCLEOTIDE SEQUENCE</scope>
    <source>
        <strain evidence="1">GSM-AAB239-AS_SAM_17_03QT</strain>
        <tissue evidence="1">Leaf</tissue>
    </source>
</reference>
<accession>A0AAX6G790</accession>